<organism evidence="17 18">
    <name type="scientific">Cairina moschata</name>
    <name type="common">Muscovy duck</name>
    <dbReference type="NCBI Taxonomy" id="8855"/>
    <lineage>
        <taxon>Eukaryota</taxon>
        <taxon>Metazoa</taxon>
        <taxon>Chordata</taxon>
        <taxon>Craniata</taxon>
        <taxon>Vertebrata</taxon>
        <taxon>Euteleostomi</taxon>
        <taxon>Archelosauria</taxon>
        <taxon>Archosauria</taxon>
        <taxon>Dinosauria</taxon>
        <taxon>Saurischia</taxon>
        <taxon>Theropoda</taxon>
        <taxon>Coelurosauria</taxon>
        <taxon>Aves</taxon>
        <taxon>Neognathae</taxon>
        <taxon>Galloanserae</taxon>
        <taxon>Anseriformes</taxon>
        <taxon>Anatidae</taxon>
        <taxon>Anatinae</taxon>
        <taxon>Cairina</taxon>
    </lineage>
</organism>
<dbReference type="AlphaFoldDB" id="A0A8C3CDR6"/>
<feature type="transmembrane region" description="Helical" evidence="15">
    <location>
        <begin position="142"/>
        <end position="162"/>
    </location>
</feature>
<evidence type="ECO:0000313" key="17">
    <source>
        <dbReference type="Ensembl" id="ENSCMMP00000019785.1"/>
    </source>
</evidence>
<evidence type="ECO:0000256" key="15">
    <source>
        <dbReference type="SAM" id="Phobius"/>
    </source>
</evidence>
<dbReference type="FunFam" id="1.20.120.350:FF:000007">
    <property type="entry name" value="Voltage-dependent T-type calcium channel subunit alpha"/>
    <property type="match status" value="1"/>
</dbReference>
<dbReference type="PANTHER" id="PTHR45628">
    <property type="entry name" value="VOLTAGE-DEPENDENT CALCIUM CHANNEL TYPE A SUBUNIT ALPHA-1"/>
    <property type="match status" value="1"/>
</dbReference>
<feature type="domain" description="Ion transport" evidence="16">
    <location>
        <begin position="99"/>
        <end position="421"/>
    </location>
</feature>
<dbReference type="PRINTS" id="PR01629">
    <property type="entry name" value="TVDCCALPHA1"/>
</dbReference>
<dbReference type="Gene3D" id="1.20.120.350">
    <property type="entry name" value="Voltage-gated potassium channels. Chain C"/>
    <property type="match status" value="2"/>
</dbReference>
<dbReference type="GO" id="GO:0008331">
    <property type="term" value="F:high voltage-gated calcium channel activity"/>
    <property type="evidence" value="ECO:0007669"/>
    <property type="project" value="TreeGrafter"/>
</dbReference>
<proteinExistence type="predicted"/>
<keyword evidence="5 15" id="KW-0812">Transmembrane</keyword>
<dbReference type="Pfam" id="PF00520">
    <property type="entry name" value="Ion_trans"/>
    <property type="match status" value="2"/>
</dbReference>
<dbReference type="InterPro" id="IPR005821">
    <property type="entry name" value="Ion_trans_dom"/>
</dbReference>
<evidence type="ECO:0000256" key="7">
    <source>
        <dbReference type="ARBA" id="ARBA00022837"/>
    </source>
</evidence>
<feature type="region of interest" description="Disordered" evidence="14">
    <location>
        <begin position="1053"/>
        <end position="1138"/>
    </location>
</feature>
<evidence type="ECO:0000256" key="6">
    <source>
        <dbReference type="ARBA" id="ARBA00022737"/>
    </source>
</evidence>
<keyword evidence="2" id="KW-0813">Transport</keyword>
<dbReference type="FunFam" id="1.20.120.350:FF:000012">
    <property type="entry name" value="Voltage-dependent T-type calcium channel subunit alpha"/>
    <property type="match status" value="1"/>
</dbReference>
<feature type="compositionally biased region" description="Low complexity" evidence="14">
    <location>
        <begin position="1"/>
        <end position="16"/>
    </location>
</feature>
<dbReference type="Proteomes" id="UP000694556">
    <property type="component" value="Chromosome 19"/>
</dbReference>
<accession>A0A8C3CDR6</accession>
<dbReference type="Ensembl" id="ENSCMMT00000021715.1">
    <property type="protein sequence ID" value="ENSCMMP00000019785.1"/>
    <property type="gene ID" value="ENSCMMG00000012349.1"/>
</dbReference>
<feature type="transmembrane region" description="Helical" evidence="15">
    <location>
        <begin position="358"/>
        <end position="379"/>
    </location>
</feature>
<dbReference type="GO" id="GO:0005891">
    <property type="term" value="C:voltage-gated calcium channel complex"/>
    <property type="evidence" value="ECO:0007669"/>
    <property type="project" value="InterPro"/>
</dbReference>
<keyword evidence="8" id="KW-0851">Voltage-gated channel</keyword>
<feature type="compositionally biased region" description="Low complexity" evidence="14">
    <location>
        <begin position="1059"/>
        <end position="1086"/>
    </location>
</feature>
<evidence type="ECO:0000256" key="5">
    <source>
        <dbReference type="ARBA" id="ARBA00022692"/>
    </source>
</evidence>
<feature type="transmembrane region" description="Helical" evidence="15">
    <location>
        <begin position="758"/>
        <end position="776"/>
    </location>
</feature>
<feature type="transmembrane region" description="Helical" evidence="15">
    <location>
        <begin position="788"/>
        <end position="809"/>
    </location>
</feature>
<keyword evidence="7" id="KW-0106">Calcium</keyword>
<dbReference type="SUPFAM" id="SSF81324">
    <property type="entry name" value="Voltage-gated potassium channels"/>
    <property type="match status" value="2"/>
</dbReference>
<evidence type="ECO:0000256" key="9">
    <source>
        <dbReference type="ARBA" id="ARBA00022989"/>
    </source>
</evidence>
<evidence type="ECO:0000256" key="11">
    <source>
        <dbReference type="ARBA" id="ARBA00023136"/>
    </source>
</evidence>
<feature type="region of interest" description="Disordered" evidence="14">
    <location>
        <begin position="1"/>
        <end position="52"/>
    </location>
</feature>
<evidence type="ECO:0000259" key="16">
    <source>
        <dbReference type="Pfam" id="PF00520"/>
    </source>
</evidence>
<keyword evidence="10" id="KW-0406">Ion transport</keyword>
<evidence type="ECO:0000313" key="18">
    <source>
        <dbReference type="Proteomes" id="UP000694556"/>
    </source>
</evidence>
<sequence length="1277" mass="141216">RSPPARASSAAAPPRGAAGGGAGGAAGALREPPPGGPAPATGRGEGKKEEEEEVVVVVEEEGGAELAEALPYPALAPVVFFYLSQESRPRSWCLRLVCNPWFERVSMLVILLNCVTLGMFHPCEDIACDSPRCRILQSFDDFIFAFFAVEMIVKMIALGIFGKKCYLGDTWNRLDFFIVIAGMLEYSLDLQNVSFSAVRTVRVLRPLRAINRVPSMRILVTLLLDTLPMLGNVLLLCFFVFFIFGIVGVQLWAGLLRNRCFLPENFSIPYTVDLERYYQTENEDENPFICSQPRENGMRYCRSIPTRREEGLECTLDYYSYNDTTNTSCVNWNQYYTNCSAGEHNPFKGAINFDNIGYAWIAIFQVITLEGWVDIMYFVMDAHSFYNFIYFILLIIVGSFFMINLCLVVIATQFSETKQRESQLMKEQRVRYLSNASTLASFSEPGSCYDELLKYLVYIARKGSKQLVELYRVAGVRMGFLTSPTGKAGTDRHAGKRRARKRSSVHHLIHHHHHHHHHYHLGNGNLRAPRASPEISDVDTGSLHNGTNRLMLPPSAPNPGAAPGTTESVHSIYHADCHVEPLRCRPALPQTALGLPSPEGVPKGMGGGKVYPTVHPSTSHEVLKEKSLGEAAVGAGTGGPLSPPPTLPNSLPCPVGVSAPCPSSCKISSPCTKLDGGSCSPEGCPYCLKALASEAEQTDNETADSDSEEGVYEFTQDAHYSDQRDPRRGRARARSAGKVLAFWRVVCETFRKIVDSKYFGRGIMVAILINTLSMGIEYHEQPEELTNALEISNIVFTSLFALEMLLKVLVYGPFGYIKNPYNIFDGIIVVISVWEIVGQQGGGLSVLRTFRLMRVLKLVRFMPALQRQLVVLMKTMDNVATFCMLLMLFIFIFSILGMHLFGCKFASERDGDTLPDRKNFDSLLWAIVTVFQILTQEDWNKVLYNGMASTSSWAALYFIALMTFGNYVLFNLLVAILVEGFQTEVMSSRSCLCCLLKFQGLQTRPRNLKKSLTPPLIIHTAATPMPMPKSAVFGEAAQGHESRRASGVSMDPAAYELKSPPSARSSPHSPWSAGSSWTSRRSSWNSIGRAPSLKRRGQSGERRSLLSGEGKESSEDGESSDEEHSSRAGSFNGSLPHRMESLETKGSFDLQDTLQVPSLYRTSSMHSSRTSASEHQDCNGKTTPGLLVHQLHLDDARQDCDDGDDEGNMVRKCQVLIFGFFCSTKCYLYLSQECTGGCKAMVTARGGCHHQPRLRGSSRAAGAIGLWMLPEEGQALC</sequence>
<evidence type="ECO:0000256" key="3">
    <source>
        <dbReference type="ARBA" id="ARBA00022568"/>
    </source>
</evidence>
<keyword evidence="13" id="KW-0407">Ion channel</keyword>
<evidence type="ECO:0000256" key="12">
    <source>
        <dbReference type="ARBA" id="ARBA00023180"/>
    </source>
</evidence>
<keyword evidence="11 15" id="KW-0472">Membrane</keyword>
<evidence type="ECO:0000256" key="1">
    <source>
        <dbReference type="ARBA" id="ARBA00004141"/>
    </source>
</evidence>
<keyword evidence="9 15" id="KW-1133">Transmembrane helix</keyword>
<feature type="transmembrane region" description="Helical" evidence="15">
    <location>
        <begin position="233"/>
        <end position="256"/>
    </location>
</feature>
<evidence type="ECO:0000256" key="2">
    <source>
        <dbReference type="ARBA" id="ARBA00022448"/>
    </source>
</evidence>
<keyword evidence="6" id="KW-0677">Repeat</keyword>
<keyword evidence="3" id="KW-0109">Calcium transport</keyword>
<keyword evidence="18" id="KW-1185">Reference proteome</keyword>
<reference evidence="17" key="3">
    <citation type="submission" date="2025-09" db="UniProtKB">
        <authorList>
            <consortium name="Ensembl"/>
        </authorList>
    </citation>
    <scope>IDENTIFICATION</scope>
</reference>
<feature type="transmembrane region" description="Helical" evidence="15">
    <location>
        <begin position="955"/>
        <end position="978"/>
    </location>
</feature>
<feature type="region of interest" description="Disordered" evidence="14">
    <location>
        <begin position="485"/>
        <end position="522"/>
    </location>
</feature>
<dbReference type="InterPro" id="IPR027359">
    <property type="entry name" value="Volt_channel_dom_sf"/>
</dbReference>
<dbReference type="PANTHER" id="PTHR45628:SF33">
    <property type="entry name" value="VOLTAGE-DEPENDENT T-TYPE CALCIUM CHANNEL SUBUNIT ALPHA-1G"/>
    <property type="match status" value="1"/>
</dbReference>
<keyword evidence="12" id="KW-0325">Glycoprotein</keyword>
<feature type="domain" description="Ion transport" evidence="16">
    <location>
        <begin position="757"/>
        <end position="983"/>
    </location>
</feature>
<feature type="compositionally biased region" description="Gly residues" evidence="14">
    <location>
        <begin position="17"/>
        <end position="26"/>
    </location>
</feature>
<feature type="compositionally biased region" description="Basic residues" evidence="14">
    <location>
        <begin position="494"/>
        <end position="520"/>
    </location>
</feature>
<feature type="compositionally biased region" description="Basic and acidic residues" evidence="14">
    <location>
        <begin position="1098"/>
        <end position="1114"/>
    </location>
</feature>
<comment type="subcellular location">
    <subcellularLocation>
        <location evidence="1">Membrane</location>
        <topology evidence="1">Multi-pass membrane protein</topology>
    </subcellularLocation>
</comment>
<reference evidence="17" key="2">
    <citation type="submission" date="2025-08" db="UniProtKB">
        <authorList>
            <consortium name="Ensembl"/>
        </authorList>
    </citation>
    <scope>IDENTIFICATION</scope>
</reference>
<dbReference type="Gene3D" id="1.10.287.70">
    <property type="match status" value="2"/>
</dbReference>
<evidence type="ECO:0000256" key="13">
    <source>
        <dbReference type="ARBA" id="ARBA00023303"/>
    </source>
</evidence>
<evidence type="ECO:0000256" key="8">
    <source>
        <dbReference type="ARBA" id="ARBA00022882"/>
    </source>
</evidence>
<evidence type="ECO:0000256" key="10">
    <source>
        <dbReference type="ARBA" id="ARBA00023065"/>
    </source>
</evidence>
<feature type="transmembrane region" description="Helical" evidence="15">
    <location>
        <begin position="385"/>
        <end position="410"/>
    </location>
</feature>
<keyword evidence="4" id="KW-0107">Calcium channel</keyword>
<dbReference type="InterPro" id="IPR005445">
    <property type="entry name" value="VDCC_T_a1"/>
</dbReference>
<feature type="transmembrane region" description="Helical" evidence="15">
    <location>
        <begin position="879"/>
        <end position="898"/>
    </location>
</feature>
<dbReference type="GO" id="GO:0098703">
    <property type="term" value="P:calcium ion import across plasma membrane"/>
    <property type="evidence" value="ECO:0007669"/>
    <property type="project" value="TreeGrafter"/>
</dbReference>
<dbReference type="InterPro" id="IPR050599">
    <property type="entry name" value="VDCC_alpha-1_subunit"/>
</dbReference>
<dbReference type="FunFam" id="1.10.287.70:FF:000014">
    <property type="entry name" value="Voltage-dependent T-type calcium channel subunit alpha"/>
    <property type="match status" value="1"/>
</dbReference>
<evidence type="ECO:0000256" key="4">
    <source>
        <dbReference type="ARBA" id="ARBA00022673"/>
    </source>
</evidence>
<dbReference type="FunFam" id="1.10.287.70:FF:000029">
    <property type="entry name" value="Voltage-dependent T-type calcium channel subunit alpha"/>
    <property type="match status" value="1"/>
</dbReference>
<reference evidence="17" key="1">
    <citation type="submission" date="2018-09" db="EMBL/GenBank/DDBJ databases">
        <title>Common duck and Muscovy duck high density SNP chip.</title>
        <authorList>
            <person name="Vignal A."/>
            <person name="Thebault N."/>
            <person name="Warren W.C."/>
        </authorList>
    </citation>
    <scope>NUCLEOTIDE SEQUENCE [LARGE SCALE GENOMIC DNA]</scope>
</reference>
<name>A0A8C3CDR6_CAIMO</name>
<evidence type="ECO:0000256" key="14">
    <source>
        <dbReference type="SAM" id="MobiDB-lite"/>
    </source>
</evidence>
<protein>
    <recommendedName>
        <fullName evidence="16">Ion transport domain-containing protein</fullName>
    </recommendedName>
</protein>